<dbReference type="Gene3D" id="3.40.980.10">
    <property type="entry name" value="MoaB/Mog-like domain"/>
    <property type="match status" value="1"/>
</dbReference>
<proteinExistence type="inferred from homology"/>
<dbReference type="SUPFAM" id="SSF53218">
    <property type="entry name" value="Molybdenum cofactor biosynthesis proteins"/>
    <property type="match status" value="1"/>
</dbReference>
<evidence type="ECO:0000256" key="2">
    <source>
        <dbReference type="ARBA" id="ARBA00003487"/>
    </source>
</evidence>
<comment type="cofactor">
    <cofactor evidence="10">
        <name>Mg(2+)</name>
        <dbReference type="ChEBI" id="CHEBI:18420"/>
    </cofactor>
</comment>
<dbReference type="SUPFAM" id="SSF63882">
    <property type="entry name" value="MoeA N-terminal region -like"/>
    <property type="match status" value="1"/>
</dbReference>
<evidence type="ECO:0000256" key="9">
    <source>
        <dbReference type="ARBA" id="ARBA00047317"/>
    </source>
</evidence>
<dbReference type="InterPro" id="IPR036135">
    <property type="entry name" value="MoeA_linker/N_sf"/>
</dbReference>
<keyword evidence="8 10" id="KW-0501">Molybdenum cofactor biosynthesis</keyword>
<dbReference type="Gene3D" id="2.40.340.10">
    <property type="entry name" value="MoeA, C-terminal, domain IV"/>
    <property type="match status" value="1"/>
</dbReference>
<dbReference type="SMART" id="SM00852">
    <property type="entry name" value="MoCF_biosynth"/>
    <property type="match status" value="1"/>
</dbReference>
<dbReference type="PANTHER" id="PTHR10192">
    <property type="entry name" value="MOLYBDOPTERIN BIOSYNTHESIS PROTEIN"/>
    <property type="match status" value="1"/>
</dbReference>
<evidence type="ECO:0000256" key="4">
    <source>
        <dbReference type="ARBA" id="ARBA00010763"/>
    </source>
</evidence>
<dbReference type="GO" id="GO:0046872">
    <property type="term" value="F:metal ion binding"/>
    <property type="evidence" value="ECO:0007669"/>
    <property type="project" value="UniProtKB-UniRule"/>
</dbReference>
<dbReference type="NCBIfam" id="NF045515">
    <property type="entry name" value="Glp_gephyrin"/>
    <property type="match status" value="1"/>
</dbReference>
<dbReference type="PROSITE" id="PS01079">
    <property type="entry name" value="MOCF_BIOSYNTHESIS_2"/>
    <property type="match status" value="1"/>
</dbReference>
<comment type="catalytic activity">
    <reaction evidence="9">
        <text>adenylyl-molybdopterin + molybdate = Mo-molybdopterin + AMP + H(+)</text>
        <dbReference type="Rhea" id="RHEA:35047"/>
        <dbReference type="ChEBI" id="CHEBI:15378"/>
        <dbReference type="ChEBI" id="CHEBI:36264"/>
        <dbReference type="ChEBI" id="CHEBI:62727"/>
        <dbReference type="ChEBI" id="CHEBI:71302"/>
        <dbReference type="ChEBI" id="CHEBI:456215"/>
        <dbReference type="EC" id="2.10.1.1"/>
    </reaction>
</comment>
<keyword evidence="7 10" id="KW-0500">Molybdenum</keyword>
<dbReference type="InterPro" id="IPR036688">
    <property type="entry name" value="MoeA_C_domain_IV_sf"/>
</dbReference>
<name>A0A975AH97_9FIRM</name>
<keyword evidence="10" id="KW-0460">Magnesium</keyword>
<keyword evidence="10" id="KW-0479">Metal-binding</keyword>
<keyword evidence="13" id="KW-1185">Reference proteome</keyword>
<comment type="similarity">
    <text evidence="4 10">Belongs to the MoeA family.</text>
</comment>
<dbReference type="AlphaFoldDB" id="A0A975AH97"/>
<dbReference type="Pfam" id="PF03454">
    <property type="entry name" value="MoeA_C"/>
    <property type="match status" value="1"/>
</dbReference>
<dbReference type="Proteomes" id="UP000663499">
    <property type="component" value="Chromosome"/>
</dbReference>
<evidence type="ECO:0000259" key="11">
    <source>
        <dbReference type="SMART" id="SM00852"/>
    </source>
</evidence>
<dbReference type="PANTHER" id="PTHR10192:SF5">
    <property type="entry name" value="GEPHYRIN"/>
    <property type="match status" value="1"/>
</dbReference>
<dbReference type="InterPro" id="IPR036425">
    <property type="entry name" value="MoaB/Mog-like_dom_sf"/>
</dbReference>
<evidence type="ECO:0000256" key="3">
    <source>
        <dbReference type="ARBA" id="ARBA00005046"/>
    </source>
</evidence>
<evidence type="ECO:0000256" key="5">
    <source>
        <dbReference type="ARBA" id="ARBA00013269"/>
    </source>
</evidence>
<dbReference type="InterPro" id="IPR038987">
    <property type="entry name" value="MoeA-like"/>
</dbReference>
<comment type="function">
    <text evidence="2">May be involved in the biosynthesis of molybdopterin.</text>
</comment>
<gene>
    <name evidence="12" type="ORF">J0B03_08095</name>
</gene>
<evidence type="ECO:0000256" key="7">
    <source>
        <dbReference type="ARBA" id="ARBA00022505"/>
    </source>
</evidence>
<dbReference type="GO" id="GO:0005829">
    <property type="term" value="C:cytosol"/>
    <property type="evidence" value="ECO:0007669"/>
    <property type="project" value="TreeGrafter"/>
</dbReference>
<dbReference type="InterPro" id="IPR001453">
    <property type="entry name" value="MoaB/Mog_dom"/>
</dbReference>
<dbReference type="Gene3D" id="2.170.190.11">
    <property type="entry name" value="Molybdopterin biosynthesis moea protein, domain 3"/>
    <property type="match status" value="1"/>
</dbReference>
<dbReference type="NCBIfam" id="TIGR00177">
    <property type="entry name" value="molyb_syn"/>
    <property type="match status" value="1"/>
</dbReference>
<evidence type="ECO:0000256" key="6">
    <source>
        <dbReference type="ARBA" id="ARBA00021108"/>
    </source>
</evidence>
<dbReference type="InterPro" id="IPR005111">
    <property type="entry name" value="MoeA_C_domain_IV"/>
</dbReference>
<feature type="domain" description="MoaB/Mog" evidence="11">
    <location>
        <begin position="185"/>
        <end position="324"/>
    </location>
</feature>
<comment type="function">
    <text evidence="1 10">Catalyzes the insertion of molybdate into adenylated molybdopterin with the concomitant release of AMP.</text>
</comment>
<evidence type="ECO:0000313" key="13">
    <source>
        <dbReference type="Proteomes" id="UP000663499"/>
    </source>
</evidence>
<dbReference type="Pfam" id="PF03453">
    <property type="entry name" value="MoeA_N"/>
    <property type="match status" value="1"/>
</dbReference>
<keyword evidence="10" id="KW-0808">Transferase</keyword>
<dbReference type="EMBL" id="CP071444">
    <property type="protein sequence ID" value="QSX07778.1"/>
    <property type="molecule type" value="Genomic_DNA"/>
</dbReference>
<dbReference type="GO" id="GO:0006777">
    <property type="term" value="P:Mo-molybdopterin cofactor biosynthetic process"/>
    <property type="evidence" value="ECO:0007669"/>
    <property type="project" value="UniProtKB-UniRule"/>
</dbReference>
<dbReference type="EC" id="2.10.1.1" evidence="5 10"/>
<evidence type="ECO:0000256" key="1">
    <source>
        <dbReference type="ARBA" id="ARBA00002901"/>
    </source>
</evidence>
<evidence type="ECO:0000313" key="12">
    <source>
        <dbReference type="EMBL" id="QSX07778.1"/>
    </source>
</evidence>
<dbReference type="KEGG" id="alka:J0B03_08095"/>
<dbReference type="Gene3D" id="3.90.105.10">
    <property type="entry name" value="Molybdopterin biosynthesis moea protein, domain 2"/>
    <property type="match status" value="1"/>
</dbReference>
<sequence length="407" mass="43599">MFDVKSVRETFALIETHFSNYPMEKETVPLDQCLGRILSRDIAAREDMPAFHRSSVDGYAVTSKDTFGVSESMPAQLRLVGEVKMGEKPDFVIRSGESAYVPTGGELPQGADGVVMMEYSEDFGDGDIFLNKSVAPGNNVIFRGDDVAVDQVVLQKGRRIRPQDLAMLAGLGLAVVPVQKKLKIGIISTGDEVVGVEETPIGAQVRDMNSYGVLALSQGLGLEAALYGIVKDDFDRIDATVRKAVEENDVVAISGGSSVGTKDVTVKVIDGLGAPGLLLHGIAVKPGKPTILGKVGEKAVMGLPGHPASAFVIFQIFGKHLIRTMEGQKEGFAPFVEAVLGVNYPSNHGREEYLSVSLQKNGEETLAMPVFGKSGMISLMTKADGYVHIKRESEGLNKGQTVQVTLF</sequence>
<dbReference type="InterPro" id="IPR005110">
    <property type="entry name" value="MoeA_linker/N"/>
</dbReference>
<comment type="pathway">
    <text evidence="3 10">Cofactor biosynthesis; molybdopterin biosynthesis.</text>
</comment>
<organism evidence="12 13">
    <name type="scientific">Alkalibacter rhizosphaerae</name>
    <dbReference type="NCBI Taxonomy" id="2815577"/>
    <lineage>
        <taxon>Bacteria</taxon>
        <taxon>Bacillati</taxon>
        <taxon>Bacillota</taxon>
        <taxon>Clostridia</taxon>
        <taxon>Eubacteriales</taxon>
        <taxon>Eubacteriaceae</taxon>
        <taxon>Alkalibacter</taxon>
    </lineage>
</organism>
<dbReference type="InterPro" id="IPR008284">
    <property type="entry name" value="MoCF_biosynth_CS"/>
</dbReference>
<dbReference type="CDD" id="cd00887">
    <property type="entry name" value="MoeA"/>
    <property type="match status" value="1"/>
</dbReference>
<dbReference type="SUPFAM" id="SSF63867">
    <property type="entry name" value="MoeA C-terminal domain-like"/>
    <property type="match status" value="1"/>
</dbReference>
<evidence type="ECO:0000256" key="10">
    <source>
        <dbReference type="RuleBase" id="RU365090"/>
    </source>
</evidence>
<dbReference type="Pfam" id="PF00994">
    <property type="entry name" value="MoCF_biosynth"/>
    <property type="match status" value="1"/>
</dbReference>
<protein>
    <recommendedName>
        <fullName evidence="6 10">Molybdopterin molybdenumtransferase</fullName>
        <ecNumber evidence="5 10">2.10.1.1</ecNumber>
    </recommendedName>
</protein>
<dbReference type="GO" id="GO:0061599">
    <property type="term" value="F:molybdopterin molybdotransferase activity"/>
    <property type="evidence" value="ECO:0007669"/>
    <property type="project" value="UniProtKB-UniRule"/>
</dbReference>
<reference evidence="12" key="1">
    <citation type="submission" date="2021-03" db="EMBL/GenBank/DDBJ databases">
        <title>Alkalibacter marinus sp. nov., isolated from tidal flat sediment.</title>
        <authorList>
            <person name="Namirimu T."/>
            <person name="Yang J.-A."/>
            <person name="Yang S.-H."/>
            <person name="Kim Y.-J."/>
            <person name="Kwon K.K."/>
        </authorList>
    </citation>
    <scope>NUCLEOTIDE SEQUENCE</scope>
    <source>
        <strain evidence="12">ES005</strain>
    </source>
</reference>
<dbReference type="RefSeq" id="WP_207299120.1">
    <property type="nucleotide sequence ID" value="NZ_CP071444.1"/>
</dbReference>
<evidence type="ECO:0000256" key="8">
    <source>
        <dbReference type="ARBA" id="ARBA00023150"/>
    </source>
</evidence>
<accession>A0A975AH97</accession>